<dbReference type="AlphaFoldDB" id="A0A915JD02"/>
<evidence type="ECO:0000313" key="3">
    <source>
        <dbReference type="WBParaSite" id="nRc.2.0.1.t24388-RA"/>
    </source>
</evidence>
<evidence type="ECO:0000259" key="1">
    <source>
        <dbReference type="PROSITE" id="PS51220"/>
    </source>
</evidence>
<organism evidence="2 3">
    <name type="scientific">Romanomermis culicivorax</name>
    <name type="common">Nematode worm</name>
    <dbReference type="NCBI Taxonomy" id="13658"/>
    <lineage>
        <taxon>Eukaryota</taxon>
        <taxon>Metazoa</taxon>
        <taxon>Ecdysozoa</taxon>
        <taxon>Nematoda</taxon>
        <taxon>Enoplea</taxon>
        <taxon>Dorylaimia</taxon>
        <taxon>Mermithida</taxon>
        <taxon>Mermithoidea</taxon>
        <taxon>Mermithidae</taxon>
        <taxon>Romanomermis</taxon>
    </lineage>
</organism>
<name>A0A915JD02_ROMCU</name>
<dbReference type="OMA" id="WLFQVDK"/>
<dbReference type="SMART" id="SM00539">
    <property type="entry name" value="NIDO"/>
    <property type="match status" value="1"/>
</dbReference>
<proteinExistence type="predicted"/>
<dbReference type="InterPro" id="IPR003886">
    <property type="entry name" value="NIDO_dom"/>
</dbReference>
<dbReference type="GO" id="GO:0007160">
    <property type="term" value="P:cell-matrix adhesion"/>
    <property type="evidence" value="ECO:0007669"/>
    <property type="project" value="InterPro"/>
</dbReference>
<dbReference type="PANTHER" id="PTHR13802">
    <property type="entry name" value="MUCIN 4-RELATED"/>
    <property type="match status" value="1"/>
</dbReference>
<sequence>MQSSDQHSSIVQRLIKRQAPEKEINIQVTAPLFTARLYDYGRTEGDTLMPSALDVGQRVDLTNPITFLGEKHSEVYVLSNGAIGFSQSSRNYKPNILRTGPKLIAPLWNRNDMRKGGQIFYREASDGRIIERAKSEIRYQYEVDVKPLSVLLVTWEKVKSVSNDQNGANTVQVALIVTDNGTFANFIYKSIDWSQGAEAGFSKGDNGQYFYSLPGSGSDGIANLKETGNTGIPGEWMFQIDQPDRIMRCKPGTKGDTCDGGAKIFTLTELKHVEPYKNYEQERKK</sequence>
<keyword evidence="2" id="KW-1185">Reference proteome</keyword>
<reference evidence="3" key="1">
    <citation type="submission" date="2022-11" db="UniProtKB">
        <authorList>
            <consortium name="WormBaseParasite"/>
        </authorList>
    </citation>
    <scope>IDENTIFICATION</scope>
</reference>
<dbReference type="WBParaSite" id="nRc.2.0.1.t24388-RA">
    <property type="protein sequence ID" value="nRc.2.0.1.t24388-RA"/>
    <property type="gene ID" value="nRc.2.0.1.g24388"/>
</dbReference>
<dbReference type="Pfam" id="PF06119">
    <property type="entry name" value="NIDO"/>
    <property type="match status" value="1"/>
</dbReference>
<accession>A0A915JD02</accession>
<dbReference type="InterPro" id="IPR051495">
    <property type="entry name" value="Epithelial_Barrier/Signaling"/>
</dbReference>
<protein>
    <submittedName>
        <fullName evidence="3">NIDO domain-containing protein</fullName>
    </submittedName>
</protein>
<evidence type="ECO:0000313" key="2">
    <source>
        <dbReference type="Proteomes" id="UP000887565"/>
    </source>
</evidence>
<dbReference type="PANTHER" id="PTHR13802:SF64">
    <property type="entry name" value="DENDRITE EXTENSION DEFECTIVE PROTEIN 1"/>
    <property type="match status" value="1"/>
</dbReference>
<dbReference type="PROSITE" id="PS51220">
    <property type="entry name" value="NIDO"/>
    <property type="match status" value="1"/>
</dbReference>
<dbReference type="Proteomes" id="UP000887565">
    <property type="component" value="Unplaced"/>
</dbReference>
<feature type="domain" description="NIDO" evidence="1">
    <location>
        <begin position="106"/>
        <end position="243"/>
    </location>
</feature>